<dbReference type="Proteomes" id="UP000253941">
    <property type="component" value="Unassembled WGS sequence"/>
</dbReference>
<feature type="domain" description="Phasin" evidence="1">
    <location>
        <begin position="72"/>
        <end position="165"/>
    </location>
</feature>
<organism evidence="2 3">
    <name type="scientific">Ferruginivarius sediminum</name>
    <dbReference type="NCBI Taxonomy" id="2661937"/>
    <lineage>
        <taxon>Bacteria</taxon>
        <taxon>Pseudomonadati</taxon>
        <taxon>Pseudomonadota</taxon>
        <taxon>Alphaproteobacteria</taxon>
        <taxon>Rhodospirillales</taxon>
        <taxon>Rhodospirillaceae</taxon>
        <taxon>Ferruginivarius</taxon>
    </lineage>
</organism>
<sequence length="178" mass="19431">MTTAQKKTTQSQDVLKPVEDAVTAGKEQFENVVKVGNDAATKQYEQAANLAKEQIEKGSSAMFKGYGEATMLNKANIDAVVKASTIATKGFESLSRELVDFTQKQIETNVETTKKLFGAKTLQEFFDLQADFARQNFDRLLAESAKVTEMSVKVTNDALQPIQAQTNAAAEKVMKPAA</sequence>
<name>A0A369TBV9_9PROT</name>
<dbReference type="RefSeq" id="WP_114581406.1">
    <property type="nucleotide sequence ID" value="NZ_QPMH01000004.1"/>
</dbReference>
<dbReference type="InterPro" id="IPR010127">
    <property type="entry name" value="Phasin_subfam-1"/>
</dbReference>
<reference evidence="2 3" key="1">
    <citation type="submission" date="2018-07" db="EMBL/GenBank/DDBJ databases">
        <title>Venubactetium sediminum gen. nov., sp. nov., isolated from a marine solar saltern.</title>
        <authorList>
            <person name="Wang S."/>
        </authorList>
    </citation>
    <scope>NUCLEOTIDE SEQUENCE [LARGE SCALE GENOMIC DNA]</scope>
    <source>
        <strain evidence="2 3">WD2A32</strain>
    </source>
</reference>
<accession>A0A369TBV9</accession>
<dbReference type="InterPro" id="IPR018968">
    <property type="entry name" value="Phasin"/>
</dbReference>
<dbReference type="AlphaFoldDB" id="A0A369TBV9"/>
<dbReference type="Pfam" id="PF09361">
    <property type="entry name" value="Phasin_2"/>
    <property type="match status" value="1"/>
</dbReference>
<comment type="caution">
    <text evidence="2">The sequence shown here is derived from an EMBL/GenBank/DDBJ whole genome shotgun (WGS) entry which is preliminary data.</text>
</comment>
<evidence type="ECO:0000259" key="1">
    <source>
        <dbReference type="Pfam" id="PF09361"/>
    </source>
</evidence>
<proteinExistence type="predicted"/>
<dbReference type="NCBIfam" id="TIGR01841">
    <property type="entry name" value="phasin"/>
    <property type="match status" value="1"/>
</dbReference>
<keyword evidence="3" id="KW-1185">Reference proteome</keyword>
<dbReference type="EMBL" id="QPMH01000004">
    <property type="protein sequence ID" value="RDD62831.1"/>
    <property type="molecule type" value="Genomic_DNA"/>
</dbReference>
<gene>
    <name evidence="2" type="ORF">DRB17_06650</name>
</gene>
<protein>
    <submittedName>
        <fullName evidence="2">Phasin family protein</fullName>
    </submittedName>
</protein>
<evidence type="ECO:0000313" key="2">
    <source>
        <dbReference type="EMBL" id="RDD62831.1"/>
    </source>
</evidence>
<evidence type="ECO:0000313" key="3">
    <source>
        <dbReference type="Proteomes" id="UP000253941"/>
    </source>
</evidence>